<name>A0A6A6H6P8_VIRVR</name>
<keyword evidence="2" id="KW-1185">Reference proteome</keyword>
<sequence length="96" mass="10956">MDMCATERLTLPICCLVVGITNSFQHHQISDSLRSRLYCNMNASVDINVINNLPIRSFSHRVQLILQHERKVNLSKHVADEKGHEPGWQCDVLNVC</sequence>
<dbReference type="EMBL" id="ML991809">
    <property type="protein sequence ID" value="KAF2233193.1"/>
    <property type="molecule type" value="Genomic_DNA"/>
</dbReference>
<organism evidence="1 2">
    <name type="scientific">Viridothelium virens</name>
    <name type="common">Speckled blister lichen</name>
    <name type="synonym">Trypethelium virens</name>
    <dbReference type="NCBI Taxonomy" id="1048519"/>
    <lineage>
        <taxon>Eukaryota</taxon>
        <taxon>Fungi</taxon>
        <taxon>Dikarya</taxon>
        <taxon>Ascomycota</taxon>
        <taxon>Pezizomycotina</taxon>
        <taxon>Dothideomycetes</taxon>
        <taxon>Dothideomycetes incertae sedis</taxon>
        <taxon>Trypetheliales</taxon>
        <taxon>Trypetheliaceae</taxon>
        <taxon>Viridothelium</taxon>
    </lineage>
</organism>
<dbReference type="AlphaFoldDB" id="A0A6A6H6P8"/>
<protein>
    <submittedName>
        <fullName evidence="1">Uncharacterized protein</fullName>
    </submittedName>
</protein>
<evidence type="ECO:0000313" key="2">
    <source>
        <dbReference type="Proteomes" id="UP000800092"/>
    </source>
</evidence>
<accession>A0A6A6H6P8</accession>
<gene>
    <name evidence="1" type="ORF">EV356DRAFT_217669</name>
</gene>
<dbReference type="Proteomes" id="UP000800092">
    <property type="component" value="Unassembled WGS sequence"/>
</dbReference>
<proteinExistence type="predicted"/>
<evidence type="ECO:0000313" key="1">
    <source>
        <dbReference type="EMBL" id="KAF2233193.1"/>
    </source>
</evidence>
<reference evidence="1" key="1">
    <citation type="journal article" date="2020" name="Stud. Mycol.">
        <title>101 Dothideomycetes genomes: a test case for predicting lifestyles and emergence of pathogens.</title>
        <authorList>
            <person name="Haridas S."/>
            <person name="Albert R."/>
            <person name="Binder M."/>
            <person name="Bloem J."/>
            <person name="Labutti K."/>
            <person name="Salamov A."/>
            <person name="Andreopoulos B."/>
            <person name="Baker S."/>
            <person name="Barry K."/>
            <person name="Bills G."/>
            <person name="Bluhm B."/>
            <person name="Cannon C."/>
            <person name="Castanera R."/>
            <person name="Culley D."/>
            <person name="Daum C."/>
            <person name="Ezra D."/>
            <person name="Gonzalez J."/>
            <person name="Henrissat B."/>
            <person name="Kuo A."/>
            <person name="Liang C."/>
            <person name="Lipzen A."/>
            <person name="Lutzoni F."/>
            <person name="Magnuson J."/>
            <person name="Mondo S."/>
            <person name="Nolan M."/>
            <person name="Ohm R."/>
            <person name="Pangilinan J."/>
            <person name="Park H.-J."/>
            <person name="Ramirez L."/>
            <person name="Alfaro M."/>
            <person name="Sun H."/>
            <person name="Tritt A."/>
            <person name="Yoshinaga Y."/>
            <person name="Zwiers L.-H."/>
            <person name="Turgeon B."/>
            <person name="Goodwin S."/>
            <person name="Spatafora J."/>
            <person name="Crous P."/>
            <person name="Grigoriev I."/>
        </authorList>
    </citation>
    <scope>NUCLEOTIDE SEQUENCE</scope>
    <source>
        <strain evidence="1">Tuck. ex Michener</strain>
    </source>
</reference>